<comment type="caution">
    <text evidence="1">The sequence shown here is derived from an EMBL/GenBank/DDBJ whole genome shotgun (WGS) entry which is preliminary data.</text>
</comment>
<protein>
    <submittedName>
        <fullName evidence="1">Uncharacterized protein</fullName>
    </submittedName>
</protein>
<evidence type="ECO:0000313" key="1">
    <source>
        <dbReference type="EMBL" id="GKV07125.1"/>
    </source>
</evidence>
<dbReference type="EMBL" id="BPVZ01000026">
    <property type="protein sequence ID" value="GKV07125.1"/>
    <property type="molecule type" value="Genomic_DNA"/>
</dbReference>
<dbReference type="Proteomes" id="UP001054252">
    <property type="component" value="Unassembled WGS sequence"/>
</dbReference>
<proteinExistence type="predicted"/>
<evidence type="ECO:0000313" key="2">
    <source>
        <dbReference type="Proteomes" id="UP001054252"/>
    </source>
</evidence>
<gene>
    <name evidence="1" type="ORF">SLEP1_g18927</name>
</gene>
<name>A0AAV5J826_9ROSI</name>
<dbReference type="AlphaFoldDB" id="A0AAV5J826"/>
<reference evidence="1 2" key="1">
    <citation type="journal article" date="2021" name="Commun. Biol.">
        <title>The genome of Shorea leprosula (Dipterocarpaceae) highlights the ecological relevance of drought in aseasonal tropical rainforests.</title>
        <authorList>
            <person name="Ng K.K.S."/>
            <person name="Kobayashi M.J."/>
            <person name="Fawcett J.A."/>
            <person name="Hatakeyama M."/>
            <person name="Paape T."/>
            <person name="Ng C.H."/>
            <person name="Ang C.C."/>
            <person name="Tnah L.H."/>
            <person name="Lee C.T."/>
            <person name="Nishiyama T."/>
            <person name="Sese J."/>
            <person name="O'Brien M.J."/>
            <person name="Copetti D."/>
            <person name="Mohd Noor M.I."/>
            <person name="Ong R.C."/>
            <person name="Putra M."/>
            <person name="Sireger I.Z."/>
            <person name="Indrioko S."/>
            <person name="Kosugi Y."/>
            <person name="Izuno A."/>
            <person name="Isagi Y."/>
            <person name="Lee S.L."/>
            <person name="Shimizu K.K."/>
        </authorList>
    </citation>
    <scope>NUCLEOTIDE SEQUENCE [LARGE SCALE GENOMIC DNA]</scope>
    <source>
        <strain evidence="1">214</strain>
    </source>
</reference>
<accession>A0AAV5J826</accession>
<keyword evidence="2" id="KW-1185">Reference proteome</keyword>
<sequence length="113" mass="12815">MQVEIENSDSTITSSLISDIVEFVNDAFANCFITDSLIKAHIALIPKGDILDTIQKFRPNSLLNVAYKVLSEVTVNRIMPPYFRNCLVSSKQLLEVQLVTLFLLRKVFTHLDE</sequence>
<organism evidence="1 2">
    <name type="scientific">Rubroshorea leprosula</name>
    <dbReference type="NCBI Taxonomy" id="152421"/>
    <lineage>
        <taxon>Eukaryota</taxon>
        <taxon>Viridiplantae</taxon>
        <taxon>Streptophyta</taxon>
        <taxon>Embryophyta</taxon>
        <taxon>Tracheophyta</taxon>
        <taxon>Spermatophyta</taxon>
        <taxon>Magnoliopsida</taxon>
        <taxon>eudicotyledons</taxon>
        <taxon>Gunneridae</taxon>
        <taxon>Pentapetalae</taxon>
        <taxon>rosids</taxon>
        <taxon>malvids</taxon>
        <taxon>Malvales</taxon>
        <taxon>Dipterocarpaceae</taxon>
        <taxon>Rubroshorea</taxon>
    </lineage>
</organism>